<feature type="region of interest" description="Disordered" evidence="1">
    <location>
        <begin position="217"/>
        <end position="260"/>
    </location>
</feature>
<organism evidence="2 3">
    <name type="scientific">Stylosanthes scabra</name>
    <dbReference type="NCBI Taxonomy" id="79078"/>
    <lineage>
        <taxon>Eukaryota</taxon>
        <taxon>Viridiplantae</taxon>
        <taxon>Streptophyta</taxon>
        <taxon>Embryophyta</taxon>
        <taxon>Tracheophyta</taxon>
        <taxon>Spermatophyta</taxon>
        <taxon>Magnoliopsida</taxon>
        <taxon>eudicotyledons</taxon>
        <taxon>Gunneridae</taxon>
        <taxon>Pentapetalae</taxon>
        <taxon>rosids</taxon>
        <taxon>fabids</taxon>
        <taxon>Fabales</taxon>
        <taxon>Fabaceae</taxon>
        <taxon>Papilionoideae</taxon>
        <taxon>50 kb inversion clade</taxon>
        <taxon>dalbergioids sensu lato</taxon>
        <taxon>Dalbergieae</taxon>
        <taxon>Pterocarpus clade</taxon>
        <taxon>Stylosanthes</taxon>
    </lineage>
</organism>
<feature type="region of interest" description="Disordered" evidence="1">
    <location>
        <begin position="406"/>
        <end position="449"/>
    </location>
</feature>
<feature type="compositionally biased region" description="Polar residues" evidence="1">
    <location>
        <begin position="138"/>
        <end position="152"/>
    </location>
</feature>
<sequence>MGDRLTLKQIGDASTAFDNQPNRFPKLNANFKVKSGLINLLPKFYGRPGEDTIKDINNFEVICATTRRTVGDKNAVKAFALHFSLDDREDNTVASTHNFFNATAIPPYNKRYYTQGWNEKPPNRWSLPQQQQNQSRQPYTYSQPQNGQNTRYQPPHNRHQYPPTNNPPMSQDEALHAFQKENQEMRDVQKTTASEINQLAEMLQKLVNQQVQPPLQYQPQLPIPNPLLSQPLPNPKGGINSINDEPDSEEEAEDTDDEGEERLCELLVELTSSKIEEDESSKEILDYCEQFDNDYEEESVKEGKSENGEAEDQNEKGKIFFINIFFSEKIRGVDVPGCLCDPGACGNIMPHALYETLDLGPLKKTREVFTIADASIVSVARVTENVMVKIGMPTIPADFRIIKRHQEKRRGSPKEDHGDILNYTTPETAKKNARRLREDNGRIRGKDQAQRVMVKALLRELLKKKEEGSRKKKKKKEKGKGLEGKCQE</sequence>
<dbReference type="Gene3D" id="2.40.70.10">
    <property type="entry name" value="Acid Proteases"/>
    <property type="match status" value="1"/>
</dbReference>
<keyword evidence="3" id="KW-1185">Reference proteome</keyword>
<evidence type="ECO:0000256" key="1">
    <source>
        <dbReference type="SAM" id="MobiDB-lite"/>
    </source>
</evidence>
<reference evidence="2 3" key="1">
    <citation type="journal article" date="2023" name="Plants (Basel)">
        <title>Bridging the Gap: Combining Genomics and Transcriptomics Approaches to Understand Stylosanthes scabra, an Orphan Legume from the Brazilian Caatinga.</title>
        <authorList>
            <person name="Ferreira-Neto J.R.C."/>
            <person name="da Silva M.D."/>
            <person name="Binneck E."/>
            <person name="de Melo N.F."/>
            <person name="da Silva R.H."/>
            <person name="de Melo A.L.T.M."/>
            <person name="Pandolfi V."/>
            <person name="Bustamante F.O."/>
            <person name="Brasileiro-Vidal A.C."/>
            <person name="Benko-Iseppon A.M."/>
        </authorList>
    </citation>
    <scope>NUCLEOTIDE SEQUENCE [LARGE SCALE GENOMIC DNA]</scope>
    <source>
        <tissue evidence="2">Leaves</tissue>
    </source>
</reference>
<evidence type="ECO:0000313" key="2">
    <source>
        <dbReference type="EMBL" id="MED6146984.1"/>
    </source>
</evidence>
<evidence type="ECO:0000313" key="3">
    <source>
        <dbReference type="Proteomes" id="UP001341840"/>
    </source>
</evidence>
<dbReference type="EMBL" id="JASCZI010090833">
    <property type="protein sequence ID" value="MED6146984.1"/>
    <property type="molecule type" value="Genomic_DNA"/>
</dbReference>
<protein>
    <submittedName>
        <fullName evidence="2">Uncharacterized protein</fullName>
    </submittedName>
</protein>
<feature type="compositionally biased region" description="Low complexity" evidence="1">
    <location>
        <begin position="217"/>
        <end position="231"/>
    </location>
</feature>
<comment type="caution">
    <text evidence="2">The sequence shown here is derived from an EMBL/GenBank/DDBJ whole genome shotgun (WGS) entry which is preliminary data.</text>
</comment>
<dbReference type="InterPro" id="IPR021109">
    <property type="entry name" value="Peptidase_aspartic_dom_sf"/>
</dbReference>
<proteinExistence type="predicted"/>
<accession>A0ABU6TEL5</accession>
<feature type="region of interest" description="Disordered" evidence="1">
    <location>
        <begin position="463"/>
        <end position="488"/>
    </location>
</feature>
<feature type="compositionally biased region" description="Basic and acidic residues" evidence="1">
    <location>
        <begin position="479"/>
        <end position="488"/>
    </location>
</feature>
<dbReference type="Proteomes" id="UP001341840">
    <property type="component" value="Unassembled WGS sequence"/>
</dbReference>
<name>A0ABU6TEL5_9FABA</name>
<feature type="compositionally biased region" description="Basic and acidic residues" evidence="1">
    <location>
        <begin position="409"/>
        <end position="419"/>
    </location>
</feature>
<gene>
    <name evidence="2" type="ORF">PIB30_039841</name>
</gene>
<feature type="compositionally biased region" description="Acidic residues" evidence="1">
    <location>
        <begin position="244"/>
        <end position="260"/>
    </location>
</feature>
<feature type="region of interest" description="Disordered" evidence="1">
    <location>
        <begin position="113"/>
        <end position="171"/>
    </location>
</feature>
<feature type="compositionally biased region" description="Basic and acidic residues" evidence="1">
    <location>
        <begin position="435"/>
        <end position="449"/>
    </location>
</feature>
<dbReference type="CDD" id="cd00303">
    <property type="entry name" value="retropepsin_like"/>
    <property type="match status" value="1"/>
</dbReference>